<dbReference type="SMART" id="SM00411">
    <property type="entry name" value="BHL"/>
    <property type="match status" value="1"/>
</dbReference>
<dbReference type="InterPro" id="IPR020816">
    <property type="entry name" value="Histone-like_DNA-bd_CS"/>
</dbReference>
<comment type="similarity">
    <text evidence="1 4">Belongs to the bacterial histone-like protein family.</text>
</comment>
<gene>
    <name evidence="5" type="ORF">GCM10007100_21590</name>
</gene>
<organism evidence="5 6">
    <name type="scientific">Roseibacillus persicicus</name>
    <dbReference type="NCBI Taxonomy" id="454148"/>
    <lineage>
        <taxon>Bacteria</taxon>
        <taxon>Pseudomonadati</taxon>
        <taxon>Verrucomicrobiota</taxon>
        <taxon>Verrucomicrobiia</taxon>
        <taxon>Verrucomicrobiales</taxon>
        <taxon>Verrucomicrobiaceae</taxon>
        <taxon>Roseibacillus</taxon>
    </lineage>
</organism>
<dbReference type="SUPFAM" id="SSF47729">
    <property type="entry name" value="IHF-like DNA-binding proteins"/>
    <property type="match status" value="1"/>
</dbReference>
<protein>
    <recommendedName>
        <fullName evidence="7">DNA-binding protein</fullName>
    </recommendedName>
</protein>
<dbReference type="Proteomes" id="UP000644507">
    <property type="component" value="Unassembled WGS sequence"/>
</dbReference>
<dbReference type="InterPro" id="IPR000119">
    <property type="entry name" value="Hist_DNA-bd"/>
</dbReference>
<sequence>MSWQAEFYMTQDFAHHYFSFAKYPKTAQNVVAMNKAELIEAVQKGMGADTTKRAAEEAVASVLDAIAKGVKKDKKVQIIGFGTFEVKKRAARMGRNPKTGEAMKIKASKSVGFKPSSTLKASL</sequence>
<keyword evidence="3" id="KW-0238">DNA-binding</keyword>
<proteinExistence type="inferred from homology"/>
<dbReference type="CDD" id="cd13831">
    <property type="entry name" value="HU"/>
    <property type="match status" value="1"/>
</dbReference>
<dbReference type="PANTHER" id="PTHR33175">
    <property type="entry name" value="DNA-BINDING PROTEIN HU"/>
    <property type="match status" value="1"/>
</dbReference>
<dbReference type="PROSITE" id="PS00045">
    <property type="entry name" value="HISTONE_LIKE"/>
    <property type="match status" value="1"/>
</dbReference>
<dbReference type="PANTHER" id="PTHR33175:SF3">
    <property type="entry name" value="DNA-BINDING PROTEIN HU-BETA"/>
    <property type="match status" value="1"/>
</dbReference>
<evidence type="ECO:0000256" key="2">
    <source>
        <dbReference type="ARBA" id="ARBA00023067"/>
    </source>
</evidence>
<reference evidence="5" key="2">
    <citation type="submission" date="2020-09" db="EMBL/GenBank/DDBJ databases">
        <authorList>
            <person name="Sun Q."/>
            <person name="Kim S."/>
        </authorList>
    </citation>
    <scope>NUCLEOTIDE SEQUENCE</scope>
    <source>
        <strain evidence="5">KCTC 12988</strain>
    </source>
</reference>
<dbReference type="Pfam" id="PF00216">
    <property type="entry name" value="Bac_DNA_binding"/>
    <property type="match status" value="1"/>
</dbReference>
<name>A0A918TSH6_9BACT</name>
<evidence type="ECO:0000256" key="3">
    <source>
        <dbReference type="ARBA" id="ARBA00023125"/>
    </source>
</evidence>
<dbReference type="GO" id="GO:0030527">
    <property type="term" value="F:structural constituent of chromatin"/>
    <property type="evidence" value="ECO:0007669"/>
    <property type="project" value="InterPro"/>
</dbReference>
<keyword evidence="6" id="KW-1185">Reference proteome</keyword>
<dbReference type="GO" id="GO:0030261">
    <property type="term" value="P:chromosome condensation"/>
    <property type="evidence" value="ECO:0007669"/>
    <property type="project" value="UniProtKB-KW"/>
</dbReference>
<dbReference type="GO" id="GO:0003677">
    <property type="term" value="F:DNA binding"/>
    <property type="evidence" value="ECO:0007669"/>
    <property type="project" value="UniProtKB-KW"/>
</dbReference>
<dbReference type="EMBL" id="BMXI01000008">
    <property type="protein sequence ID" value="GHC54771.1"/>
    <property type="molecule type" value="Genomic_DNA"/>
</dbReference>
<evidence type="ECO:0008006" key="7">
    <source>
        <dbReference type="Google" id="ProtNLM"/>
    </source>
</evidence>
<accession>A0A918TSH6</accession>
<keyword evidence="2" id="KW-0226">DNA condensation</keyword>
<evidence type="ECO:0000256" key="1">
    <source>
        <dbReference type="ARBA" id="ARBA00010529"/>
    </source>
</evidence>
<dbReference type="PRINTS" id="PR01727">
    <property type="entry name" value="DNABINDINGHU"/>
</dbReference>
<comment type="caution">
    <text evidence="5">The sequence shown here is derived from an EMBL/GenBank/DDBJ whole genome shotgun (WGS) entry which is preliminary data.</text>
</comment>
<dbReference type="Gene3D" id="4.10.520.10">
    <property type="entry name" value="IHF-like DNA-binding proteins"/>
    <property type="match status" value="1"/>
</dbReference>
<evidence type="ECO:0000313" key="6">
    <source>
        <dbReference type="Proteomes" id="UP000644507"/>
    </source>
</evidence>
<dbReference type="InterPro" id="IPR010992">
    <property type="entry name" value="IHF-like_DNA-bd_dom_sf"/>
</dbReference>
<evidence type="ECO:0000256" key="4">
    <source>
        <dbReference type="RuleBase" id="RU003939"/>
    </source>
</evidence>
<reference evidence="5" key="1">
    <citation type="journal article" date="2014" name="Int. J. Syst. Evol. Microbiol.">
        <title>Complete genome sequence of Corynebacterium casei LMG S-19264T (=DSM 44701T), isolated from a smear-ripened cheese.</title>
        <authorList>
            <consortium name="US DOE Joint Genome Institute (JGI-PGF)"/>
            <person name="Walter F."/>
            <person name="Albersmeier A."/>
            <person name="Kalinowski J."/>
            <person name="Ruckert C."/>
        </authorList>
    </citation>
    <scope>NUCLEOTIDE SEQUENCE</scope>
    <source>
        <strain evidence="5">KCTC 12988</strain>
    </source>
</reference>
<evidence type="ECO:0000313" key="5">
    <source>
        <dbReference type="EMBL" id="GHC54771.1"/>
    </source>
</evidence>
<dbReference type="AlphaFoldDB" id="A0A918TSH6"/>